<keyword evidence="11" id="KW-1185">Reference proteome</keyword>
<dbReference type="AlphaFoldDB" id="A0A3B1J1J8"/>
<proteinExistence type="inferred from homology"/>
<evidence type="ECO:0000259" key="9">
    <source>
        <dbReference type="PROSITE" id="PS50118"/>
    </source>
</evidence>
<evidence type="ECO:0000256" key="4">
    <source>
        <dbReference type="ARBA" id="ARBA00022737"/>
    </source>
</evidence>
<dbReference type="SUPFAM" id="SSF46689">
    <property type="entry name" value="Homeodomain-like"/>
    <property type="match status" value="1"/>
</dbReference>
<dbReference type="Bgee" id="ENSAMXG00000041311">
    <property type="expression patterns" value="Expressed in testis and 14 other cell types or tissues"/>
</dbReference>
<reference evidence="11" key="1">
    <citation type="submission" date="2013-03" db="EMBL/GenBank/DDBJ databases">
        <authorList>
            <person name="Jeffery W."/>
            <person name="Warren W."/>
            <person name="Wilson R.K."/>
        </authorList>
    </citation>
    <scope>NUCLEOTIDE SEQUENCE</scope>
    <source>
        <strain evidence="11">female</strain>
    </source>
</reference>
<sequence>MGKGKDLSDFDKGQIVMARRLGQSISQAAGLVGCSRSAVVSTYRKWSKEGPPVNQRLGHGRPKLIDEHGEQKLARLVQSNKQATVAELAEKVNAGREQKVSEHTVHRSLLRMGLGRRVVKDTNKPKARTSAYAYFVLSCRDELKRKSPDTQVNLSMLSKKCSEEWKALSPDEKKKFEDMAKADKARYDEEVKNYIPPIGSEERKIKKEGSIEPKRPLSAFFIFCAKHRNTVKSEFPNLSIAEIAKKLVEMWSNLSAKERSAFEQKAILLREKQAKDGGIGLAGGSTKAAQTEADEDEEEKDEEEDVEDEDEEEDEDDEEEDDKE</sequence>
<dbReference type="CDD" id="cd21978">
    <property type="entry name" value="HMG-box_HMGB_rpt1"/>
    <property type="match status" value="1"/>
</dbReference>
<dbReference type="Gene3D" id="1.10.10.10">
    <property type="entry name" value="Winged helix-like DNA-binding domain superfamily/Winged helix DNA-binding domain"/>
    <property type="match status" value="1"/>
</dbReference>
<keyword evidence="4" id="KW-0677">Repeat</keyword>
<dbReference type="InParanoid" id="A0A3B1J1J8"/>
<dbReference type="PRINTS" id="PR00886">
    <property type="entry name" value="HIGHMOBLTY12"/>
</dbReference>
<dbReference type="GO" id="GO:0005634">
    <property type="term" value="C:nucleus"/>
    <property type="evidence" value="ECO:0007669"/>
    <property type="project" value="UniProtKB-UniRule"/>
</dbReference>
<evidence type="ECO:0000256" key="3">
    <source>
        <dbReference type="ARBA" id="ARBA00022454"/>
    </source>
</evidence>
<evidence type="ECO:0000256" key="2">
    <source>
        <dbReference type="ARBA" id="ARBA00008774"/>
    </source>
</evidence>
<dbReference type="PANTHER" id="PTHR48112">
    <property type="entry name" value="HIGH MOBILITY GROUP PROTEIN DSP1"/>
    <property type="match status" value="1"/>
</dbReference>
<keyword evidence="5 7" id="KW-0238">DNA-binding</keyword>
<dbReference type="GO" id="GO:0006357">
    <property type="term" value="P:regulation of transcription by RNA polymerase II"/>
    <property type="evidence" value="ECO:0007669"/>
    <property type="project" value="TreeGrafter"/>
</dbReference>
<evidence type="ECO:0000256" key="7">
    <source>
        <dbReference type="PROSITE-ProRule" id="PRU00267"/>
    </source>
</evidence>
<dbReference type="PROSITE" id="PS51257">
    <property type="entry name" value="PROKAR_LIPOPROTEIN"/>
    <property type="match status" value="1"/>
</dbReference>
<dbReference type="InterPro" id="IPR036910">
    <property type="entry name" value="HMG_box_dom_sf"/>
</dbReference>
<dbReference type="GO" id="GO:0005694">
    <property type="term" value="C:chromosome"/>
    <property type="evidence" value="ECO:0007669"/>
    <property type="project" value="UniProtKB-SubCell"/>
</dbReference>
<dbReference type="SMART" id="SM00398">
    <property type="entry name" value="HMG"/>
    <property type="match status" value="2"/>
</dbReference>
<reference evidence="10" key="3">
    <citation type="submission" date="2025-08" db="UniProtKB">
        <authorList>
            <consortium name="Ensembl"/>
        </authorList>
    </citation>
    <scope>IDENTIFICATION</scope>
</reference>
<reference evidence="11" key="2">
    <citation type="journal article" date="2014" name="Nat. Commun.">
        <title>The cavefish genome reveals candidate genes for eye loss.</title>
        <authorList>
            <person name="McGaugh S.E."/>
            <person name="Gross J.B."/>
            <person name="Aken B."/>
            <person name="Blin M."/>
            <person name="Borowsky R."/>
            <person name="Chalopin D."/>
            <person name="Hinaux H."/>
            <person name="Jeffery W.R."/>
            <person name="Keene A."/>
            <person name="Ma L."/>
            <person name="Minx P."/>
            <person name="Murphy D."/>
            <person name="O'Quin K.E."/>
            <person name="Retaux S."/>
            <person name="Rohner N."/>
            <person name="Searle S.M."/>
            <person name="Stahl B.A."/>
            <person name="Tabin C."/>
            <person name="Volff J.N."/>
            <person name="Yoshizawa M."/>
            <person name="Warren W.C."/>
        </authorList>
    </citation>
    <scope>NUCLEOTIDE SEQUENCE [LARGE SCALE GENOMIC DNA]</scope>
    <source>
        <strain evidence="11">female</strain>
    </source>
</reference>
<evidence type="ECO:0000313" key="10">
    <source>
        <dbReference type="Ensembl" id="ENSAMXP00000035244.1"/>
    </source>
</evidence>
<feature type="domain" description="HMG box" evidence="9">
    <location>
        <begin position="125"/>
        <end position="195"/>
    </location>
</feature>
<dbReference type="Pfam" id="PF09011">
    <property type="entry name" value="HMG_box_2"/>
    <property type="match status" value="1"/>
</dbReference>
<accession>A0A3B1J1J8</accession>
<dbReference type="GO" id="GO:0003677">
    <property type="term" value="F:DNA binding"/>
    <property type="evidence" value="ECO:0007669"/>
    <property type="project" value="UniProtKB-UniRule"/>
</dbReference>
<keyword evidence="6 7" id="KW-0539">Nucleus</keyword>
<dbReference type="InterPro" id="IPR050342">
    <property type="entry name" value="HMGB"/>
</dbReference>
<evidence type="ECO:0000256" key="6">
    <source>
        <dbReference type="ARBA" id="ARBA00023242"/>
    </source>
</evidence>
<evidence type="ECO:0000256" key="5">
    <source>
        <dbReference type="ARBA" id="ARBA00023125"/>
    </source>
</evidence>
<dbReference type="Ensembl" id="ENSAMXT00000038024.1">
    <property type="protein sequence ID" value="ENSAMXP00000035244.1"/>
    <property type="gene ID" value="ENSAMXG00000041311.1"/>
</dbReference>
<dbReference type="InterPro" id="IPR009071">
    <property type="entry name" value="HMG_box_dom"/>
</dbReference>
<dbReference type="InterPro" id="IPR009057">
    <property type="entry name" value="Homeodomain-like_sf"/>
</dbReference>
<feature type="DNA-binding region" description="HMG box" evidence="7">
    <location>
        <begin position="125"/>
        <end position="195"/>
    </location>
</feature>
<protein>
    <recommendedName>
        <fullName evidence="9">HMG box domain-containing protein</fullName>
    </recommendedName>
</protein>
<dbReference type="PROSITE" id="PS50118">
    <property type="entry name" value="HMG_BOX_2"/>
    <property type="match status" value="2"/>
</dbReference>
<dbReference type="STRING" id="7994.ENSAMXP00000035244"/>
<comment type="subcellular location">
    <subcellularLocation>
        <location evidence="1">Chromosome</location>
    </subcellularLocation>
</comment>
<dbReference type="GeneTree" id="ENSGT00940000153299"/>
<comment type="similarity">
    <text evidence="2">Belongs to the HMGB family.</text>
</comment>
<dbReference type="Pfam" id="PF13384">
    <property type="entry name" value="HTH_23"/>
    <property type="match status" value="1"/>
</dbReference>
<feature type="DNA-binding region" description="HMG box" evidence="7">
    <location>
        <begin position="213"/>
        <end position="276"/>
    </location>
</feature>
<reference evidence="10" key="4">
    <citation type="submission" date="2025-09" db="UniProtKB">
        <authorList>
            <consortium name="Ensembl"/>
        </authorList>
    </citation>
    <scope>IDENTIFICATION</scope>
</reference>
<feature type="region of interest" description="Disordered" evidence="8">
    <location>
        <begin position="273"/>
        <end position="324"/>
    </location>
</feature>
<organism evidence="10 11">
    <name type="scientific">Astyanax mexicanus</name>
    <name type="common">Blind cave fish</name>
    <name type="synonym">Astyanax fasciatus mexicanus</name>
    <dbReference type="NCBI Taxonomy" id="7994"/>
    <lineage>
        <taxon>Eukaryota</taxon>
        <taxon>Metazoa</taxon>
        <taxon>Chordata</taxon>
        <taxon>Craniata</taxon>
        <taxon>Vertebrata</taxon>
        <taxon>Euteleostomi</taxon>
        <taxon>Actinopterygii</taxon>
        <taxon>Neopterygii</taxon>
        <taxon>Teleostei</taxon>
        <taxon>Ostariophysi</taxon>
        <taxon>Characiformes</taxon>
        <taxon>Characoidei</taxon>
        <taxon>Acestrorhamphidae</taxon>
        <taxon>Acestrorhamphinae</taxon>
        <taxon>Astyanax</taxon>
    </lineage>
</organism>
<evidence type="ECO:0000313" key="11">
    <source>
        <dbReference type="Proteomes" id="UP000018467"/>
    </source>
</evidence>
<name>A0A3B1J1J8_ASTMX</name>
<evidence type="ECO:0000256" key="1">
    <source>
        <dbReference type="ARBA" id="ARBA00004286"/>
    </source>
</evidence>
<dbReference type="FunFam" id="1.10.30.10:FF:000006">
    <property type="entry name" value="High mobility group protein B1"/>
    <property type="match status" value="1"/>
</dbReference>
<dbReference type="PANTHER" id="PTHR48112:SF22">
    <property type="entry name" value="MITOCHONDRIAL TRANSCRIPTION FACTOR A, ISOFORM B"/>
    <property type="match status" value="1"/>
</dbReference>
<feature type="domain" description="HMG box" evidence="9">
    <location>
        <begin position="213"/>
        <end position="276"/>
    </location>
</feature>
<dbReference type="Gene3D" id="1.10.30.10">
    <property type="entry name" value="High mobility group box domain"/>
    <property type="match status" value="2"/>
</dbReference>
<feature type="compositionally biased region" description="Acidic residues" evidence="8">
    <location>
        <begin position="292"/>
        <end position="324"/>
    </location>
</feature>
<keyword evidence="3" id="KW-0158">Chromosome</keyword>
<dbReference type="Pfam" id="PF00505">
    <property type="entry name" value="HMG_box"/>
    <property type="match status" value="1"/>
</dbReference>
<evidence type="ECO:0000256" key="8">
    <source>
        <dbReference type="SAM" id="MobiDB-lite"/>
    </source>
</evidence>
<dbReference type="SUPFAM" id="SSF47095">
    <property type="entry name" value="HMG-box"/>
    <property type="match status" value="2"/>
</dbReference>
<dbReference type="Proteomes" id="UP000018467">
    <property type="component" value="Unassembled WGS sequence"/>
</dbReference>
<dbReference type="InterPro" id="IPR036388">
    <property type="entry name" value="WH-like_DNA-bd_sf"/>
</dbReference>